<name>A0A1I7Y8E6_9BILA</name>
<proteinExistence type="predicted"/>
<sequence length="187" mass="21011">MDELLAIILIVILCCGMFFAWMLSMATCPDGMVNLIGGPGKKDKSCSRDSEEMILPNDEESPRELEACTSNVFLQLNGSKKAGGSKKLSMVPEQDEQLTVRASTHHPYPSILKQPTIDHESFAEDVINEYMPHEPFYRNSPINESINEFMLVPQEAMQEFLPADHPLKFHPVYSSQSLPEFLSGMNM</sequence>
<organism evidence="1 2">
    <name type="scientific">Steinernema glaseri</name>
    <dbReference type="NCBI Taxonomy" id="37863"/>
    <lineage>
        <taxon>Eukaryota</taxon>
        <taxon>Metazoa</taxon>
        <taxon>Ecdysozoa</taxon>
        <taxon>Nematoda</taxon>
        <taxon>Chromadorea</taxon>
        <taxon>Rhabditida</taxon>
        <taxon>Tylenchina</taxon>
        <taxon>Panagrolaimomorpha</taxon>
        <taxon>Strongyloidoidea</taxon>
        <taxon>Steinernematidae</taxon>
        <taxon>Steinernema</taxon>
    </lineage>
</organism>
<evidence type="ECO:0000313" key="1">
    <source>
        <dbReference type="Proteomes" id="UP000095287"/>
    </source>
</evidence>
<keyword evidence="1" id="KW-1185">Reference proteome</keyword>
<reference evidence="2" key="1">
    <citation type="submission" date="2016-11" db="UniProtKB">
        <authorList>
            <consortium name="WormBaseParasite"/>
        </authorList>
    </citation>
    <scope>IDENTIFICATION</scope>
</reference>
<dbReference type="WBParaSite" id="L893_g1380.t1">
    <property type="protein sequence ID" value="L893_g1380.t1"/>
    <property type="gene ID" value="L893_g1380"/>
</dbReference>
<dbReference type="AlphaFoldDB" id="A0A1I7Y8E6"/>
<evidence type="ECO:0000313" key="2">
    <source>
        <dbReference type="WBParaSite" id="L893_g1380.t1"/>
    </source>
</evidence>
<accession>A0A1I7Y8E6</accession>
<protein>
    <submittedName>
        <fullName evidence="2">TMEM132D_C domain-containing protein</fullName>
    </submittedName>
</protein>
<dbReference type="Proteomes" id="UP000095287">
    <property type="component" value="Unplaced"/>
</dbReference>